<evidence type="ECO:0000259" key="7">
    <source>
        <dbReference type="PROSITE" id="PS50905"/>
    </source>
</evidence>
<keyword evidence="4 5" id="KW-0408">Iron</keyword>
<feature type="binding site" evidence="5">
    <location>
        <position position="64"/>
    </location>
    <ligand>
        <name>Fe cation</name>
        <dbReference type="ChEBI" id="CHEBI:24875"/>
        <label>1</label>
    </ligand>
</feature>
<evidence type="ECO:0000256" key="3">
    <source>
        <dbReference type="ARBA" id="ARBA00022723"/>
    </source>
</evidence>
<dbReference type="GO" id="GO:0008199">
    <property type="term" value="F:ferric iron binding"/>
    <property type="evidence" value="ECO:0007669"/>
    <property type="project" value="InterPro"/>
</dbReference>
<feature type="domain" description="Ferritin-like diiron" evidence="7">
    <location>
        <begin position="12"/>
        <end position="161"/>
    </location>
</feature>
<sequence length="177" mass="20329">MTESQGTSLIRQNYSSDLEAALNKQINIELYASYVYMSMSVYFDRADIALSKVADWMRKQSDEEREHAQKFMKMQNLRGGHVALQPIQKPERDEWGTTLEAFQAALALEKFNNQSLIELHSVASSSNDAQFCSFLEDNFLHEQVESIEEIGKMVTNLKRLGGGMGEYLFEREHFDKS</sequence>
<feature type="binding site" evidence="5">
    <location>
        <position position="29"/>
    </location>
    <ligand>
        <name>Fe cation</name>
        <dbReference type="ChEBI" id="CHEBI:24875"/>
        <label>1</label>
    </ligand>
</feature>
<dbReference type="FunFam" id="1.20.1260.10:FF:000002">
    <property type="entry name" value="Ferritin, mitochondrial"/>
    <property type="match status" value="1"/>
</dbReference>
<dbReference type="InterPro" id="IPR012347">
    <property type="entry name" value="Ferritin-like"/>
</dbReference>
<evidence type="ECO:0000256" key="1">
    <source>
        <dbReference type="ARBA" id="ARBA00007513"/>
    </source>
</evidence>
<evidence type="ECO:0000256" key="5">
    <source>
        <dbReference type="PIRSR" id="PIRSR601519-1"/>
    </source>
</evidence>
<dbReference type="InterPro" id="IPR009078">
    <property type="entry name" value="Ferritin-like_SF"/>
</dbReference>
<dbReference type="PANTHER" id="PTHR11431:SF75">
    <property type="entry name" value="FERRITIN"/>
    <property type="match status" value="1"/>
</dbReference>
<dbReference type="InterPro" id="IPR001519">
    <property type="entry name" value="Ferritin"/>
</dbReference>
<dbReference type="GO" id="GO:0006826">
    <property type="term" value="P:iron ion transport"/>
    <property type="evidence" value="ECO:0007669"/>
    <property type="project" value="InterPro"/>
</dbReference>
<organism evidence="8 9">
    <name type="scientific">Mesorhabditis belari</name>
    <dbReference type="NCBI Taxonomy" id="2138241"/>
    <lineage>
        <taxon>Eukaryota</taxon>
        <taxon>Metazoa</taxon>
        <taxon>Ecdysozoa</taxon>
        <taxon>Nematoda</taxon>
        <taxon>Chromadorea</taxon>
        <taxon>Rhabditida</taxon>
        <taxon>Rhabditina</taxon>
        <taxon>Rhabditomorpha</taxon>
        <taxon>Rhabditoidea</taxon>
        <taxon>Rhabditidae</taxon>
        <taxon>Mesorhabditinae</taxon>
        <taxon>Mesorhabditis</taxon>
    </lineage>
</organism>
<evidence type="ECO:0000313" key="8">
    <source>
        <dbReference type="Proteomes" id="UP000887575"/>
    </source>
</evidence>
<comment type="similarity">
    <text evidence="1 6">Belongs to the ferritin family.</text>
</comment>
<feature type="binding site" evidence="5">
    <location>
        <position position="109"/>
    </location>
    <ligand>
        <name>Fe cation</name>
        <dbReference type="ChEBI" id="CHEBI:24875"/>
        <label>1</label>
    </ligand>
</feature>
<proteinExistence type="inferred from homology"/>
<keyword evidence="6" id="KW-0560">Oxidoreductase</keyword>
<dbReference type="GO" id="GO:0005737">
    <property type="term" value="C:cytoplasm"/>
    <property type="evidence" value="ECO:0007669"/>
    <property type="project" value="TreeGrafter"/>
</dbReference>
<accession>A0AAF3F1Y4</accession>
<dbReference type="AlphaFoldDB" id="A0AAF3F1Y4"/>
<dbReference type="EC" id="1.16.3.1" evidence="6"/>
<evidence type="ECO:0000313" key="9">
    <source>
        <dbReference type="WBParaSite" id="MBELARI_LOCUS20528"/>
    </source>
</evidence>
<dbReference type="Gene3D" id="1.20.1260.10">
    <property type="match status" value="1"/>
</dbReference>
<dbReference type="PROSITE" id="PS50905">
    <property type="entry name" value="FERRITIN_LIKE"/>
    <property type="match status" value="1"/>
</dbReference>
<comment type="function">
    <text evidence="6">Stores iron in a soluble, non-toxic, readily available form. Important for iron homeostasis. Iron is taken up in the ferrous form and deposited as ferric hydroxides after oxidation.</text>
</comment>
<dbReference type="GO" id="GO:0008198">
    <property type="term" value="F:ferrous iron binding"/>
    <property type="evidence" value="ECO:0007669"/>
    <property type="project" value="TreeGrafter"/>
</dbReference>
<feature type="binding site" evidence="5">
    <location>
        <position position="143"/>
    </location>
    <ligand>
        <name>Fe cation</name>
        <dbReference type="ChEBI" id="CHEBI:24875"/>
        <label>1</label>
    </ligand>
</feature>
<dbReference type="Pfam" id="PF00210">
    <property type="entry name" value="Ferritin"/>
    <property type="match status" value="1"/>
</dbReference>
<evidence type="ECO:0000256" key="6">
    <source>
        <dbReference type="RuleBase" id="RU361145"/>
    </source>
</evidence>
<dbReference type="InterPro" id="IPR008331">
    <property type="entry name" value="Ferritin_DPS_dom"/>
</dbReference>
<keyword evidence="3 5" id="KW-0479">Metal-binding</keyword>
<dbReference type="Proteomes" id="UP000887575">
    <property type="component" value="Unassembled WGS sequence"/>
</dbReference>
<name>A0AAF3F1Y4_9BILA</name>
<dbReference type="PANTHER" id="PTHR11431">
    <property type="entry name" value="FERRITIN"/>
    <property type="match status" value="1"/>
</dbReference>
<reference evidence="9" key="1">
    <citation type="submission" date="2024-02" db="UniProtKB">
        <authorList>
            <consortium name="WormBaseParasite"/>
        </authorList>
    </citation>
    <scope>IDENTIFICATION</scope>
</reference>
<comment type="catalytic activity">
    <reaction evidence="6">
        <text>4 Fe(2+) + O2 + 4 H(+) = 4 Fe(3+) + 2 H2O</text>
        <dbReference type="Rhea" id="RHEA:11148"/>
        <dbReference type="ChEBI" id="CHEBI:15377"/>
        <dbReference type="ChEBI" id="CHEBI:15378"/>
        <dbReference type="ChEBI" id="CHEBI:15379"/>
        <dbReference type="ChEBI" id="CHEBI:29033"/>
        <dbReference type="ChEBI" id="CHEBI:29034"/>
        <dbReference type="EC" id="1.16.3.1"/>
    </reaction>
</comment>
<evidence type="ECO:0000256" key="2">
    <source>
        <dbReference type="ARBA" id="ARBA00022434"/>
    </source>
</evidence>
<dbReference type="InterPro" id="IPR009040">
    <property type="entry name" value="Ferritin-like_diiron"/>
</dbReference>
<dbReference type="CDD" id="cd01056">
    <property type="entry name" value="Euk_Ferritin"/>
    <property type="match status" value="1"/>
</dbReference>
<dbReference type="GO" id="GO:0004322">
    <property type="term" value="F:ferroxidase activity"/>
    <property type="evidence" value="ECO:0007669"/>
    <property type="project" value="UniProtKB-EC"/>
</dbReference>
<feature type="binding site" evidence="5">
    <location>
        <position position="67"/>
    </location>
    <ligand>
        <name>Fe cation</name>
        <dbReference type="ChEBI" id="CHEBI:24875"/>
        <label>1</label>
    </ligand>
</feature>
<dbReference type="SUPFAM" id="SSF47240">
    <property type="entry name" value="Ferritin-like"/>
    <property type="match status" value="1"/>
</dbReference>
<dbReference type="WBParaSite" id="MBELARI_LOCUS20528">
    <property type="protein sequence ID" value="MBELARI_LOCUS20528"/>
    <property type="gene ID" value="MBELARI_LOCUS20528"/>
</dbReference>
<keyword evidence="2 6" id="KW-0409">Iron storage</keyword>
<keyword evidence="8" id="KW-1185">Reference proteome</keyword>
<evidence type="ECO:0000256" key="4">
    <source>
        <dbReference type="ARBA" id="ARBA00023004"/>
    </source>
</evidence>
<dbReference type="GO" id="GO:0006879">
    <property type="term" value="P:intracellular iron ion homeostasis"/>
    <property type="evidence" value="ECO:0007669"/>
    <property type="project" value="UniProtKB-KW"/>
</dbReference>
<protein>
    <recommendedName>
        <fullName evidence="6">Ferritin</fullName>
        <ecNumber evidence="6">1.16.3.1</ecNumber>
    </recommendedName>
</protein>